<feature type="compositionally biased region" description="Polar residues" evidence="1">
    <location>
        <begin position="1232"/>
        <end position="1247"/>
    </location>
</feature>
<evidence type="ECO:0000313" key="2">
    <source>
        <dbReference type="EMBL" id="CEM32527.1"/>
    </source>
</evidence>
<feature type="compositionally biased region" description="Basic and acidic residues" evidence="1">
    <location>
        <begin position="687"/>
        <end position="707"/>
    </location>
</feature>
<feature type="compositionally biased region" description="Acidic residues" evidence="1">
    <location>
        <begin position="171"/>
        <end position="183"/>
    </location>
</feature>
<evidence type="ECO:0000256" key="1">
    <source>
        <dbReference type="SAM" id="MobiDB-lite"/>
    </source>
</evidence>
<feature type="region of interest" description="Disordered" evidence="1">
    <location>
        <begin position="855"/>
        <end position="876"/>
    </location>
</feature>
<proteinExistence type="predicted"/>
<feature type="compositionally biased region" description="Basic and acidic residues" evidence="1">
    <location>
        <begin position="732"/>
        <end position="741"/>
    </location>
</feature>
<feature type="region of interest" description="Disordered" evidence="1">
    <location>
        <begin position="719"/>
        <end position="749"/>
    </location>
</feature>
<feature type="compositionally biased region" description="Basic and acidic residues" evidence="1">
    <location>
        <begin position="855"/>
        <end position="870"/>
    </location>
</feature>
<name>A0A0G4GQL2_9ALVE</name>
<feature type="region of interest" description="Disordered" evidence="1">
    <location>
        <begin position="1080"/>
        <end position="1165"/>
    </location>
</feature>
<feature type="compositionally biased region" description="Pro residues" evidence="1">
    <location>
        <begin position="259"/>
        <end position="279"/>
    </location>
</feature>
<feature type="compositionally biased region" description="Polar residues" evidence="1">
    <location>
        <begin position="1105"/>
        <end position="1115"/>
    </location>
</feature>
<reference evidence="2" key="1">
    <citation type="submission" date="2014-11" db="EMBL/GenBank/DDBJ databases">
        <authorList>
            <person name="Otto D Thomas"/>
            <person name="Naeem Raeece"/>
        </authorList>
    </citation>
    <scope>NUCLEOTIDE SEQUENCE</scope>
</reference>
<feature type="region of interest" description="Disordered" evidence="1">
    <location>
        <begin position="157"/>
        <end position="283"/>
    </location>
</feature>
<feature type="compositionally biased region" description="Gly residues" evidence="1">
    <location>
        <begin position="1119"/>
        <end position="1153"/>
    </location>
</feature>
<feature type="compositionally biased region" description="Low complexity" evidence="1">
    <location>
        <begin position="206"/>
        <end position="221"/>
    </location>
</feature>
<feature type="region of interest" description="Disordered" evidence="1">
    <location>
        <begin position="1179"/>
        <end position="1287"/>
    </location>
</feature>
<protein>
    <submittedName>
        <fullName evidence="2">Uncharacterized protein</fullName>
    </submittedName>
</protein>
<feature type="compositionally biased region" description="Basic and acidic residues" evidence="1">
    <location>
        <begin position="1214"/>
        <end position="1228"/>
    </location>
</feature>
<organism evidence="2">
    <name type="scientific">Chromera velia CCMP2878</name>
    <dbReference type="NCBI Taxonomy" id="1169474"/>
    <lineage>
        <taxon>Eukaryota</taxon>
        <taxon>Sar</taxon>
        <taxon>Alveolata</taxon>
        <taxon>Colpodellida</taxon>
        <taxon>Chromeraceae</taxon>
        <taxon>Chromera</taxon>
    </lineage>
</organism>
<accession>A0A0G4GQL2</accession>
<dbReference type="EMBL" id="CDMZ01001436">
    <property type="protein sequence ID" value="CEM32527.1"/>
    <property type="molecule type" value="Genomic_DNA"/>
</dbReference>
<gene>
    <name evidence="2" type="ORF">Cvel_711</name>
</gene>
<dbReference type="VEuPathDB" id="CryptoDB:Cvel_711"/>
<sequence>MLSFLGGLFAAGRERSSSTNASTSPRIMLRENLSYYQKVGQRWRVIVEVSCDPPSEKELDLKVILPKKDCLALKKVEEGTYFGAAFLDQERIPRDTPSIPCQISCNDPILIIEQTLRRKDLGKSWTTFLDGISEGSRTAVVWEAAFKARVARFQPPRPPKVARIHQVGDGSGDDDEEAVDPNDAEQGLVIPSGVGGCSIAPRDQSESAGGAASSSGWASGSHMPQHPQSSLGQVPYHHPQTSFSHGLYHPQSAHFLSQRPPPPPPSGRPPPPPPGPPPGVIFQMQQGAQGHLLPAQVIPTHVRSPFGSVKRSSGVLHETAAAARGGPRPPHSKQPRRFDRDFRKTWFQVYFGISPQSCGTLEGFRSQTKRLREKVEQEDSGQGPLVVLQKELRLLLNLCVRNMLERRGQGEMLGAQELFLVGSSSVRRPAYLDLPVPAGVDPAALLVIPFFLRLPKDGTGMSFSVADFLFSVNSGVLKNVLGAINQTFPGMADREGNRELWSLLQSTETVESRRWLPPFRLHFSLELDAEKASQFGLQATTGDAEEVSASAHVLTLLEEEARSLCRSVMNAQYDEEENYPSGCLCLAVRARGMSGDWKGQARSGVSAVESEEPSGAPRVRLGFNIPILLPADFYESPSSFEAKCVNLERQLQWEFAEFLQGQLEPTLQQVKFEETGCAPMTDGGQDGPDRRIDDDESMGRESVAEDSHNVFQEMQVTEEGGEWSGDGLAGDQDLHEERNADGDGDGECEDDISGLTPDWSLGMWRIIASKGAVIEGRHRFEVKRAGGKKEKVELQLFFHLQWNEEVMRCACSTEYNSNKMTDDFGHHRFAVPLRLWFQKRLKEMEGGRFAGLELKKGRNKRGAENPEYRDPGSQGPKAFPMQILSRFGEDAFGPSCQRREAKKSLLFTLDWDLLSIPWEGQEEGDVLDEGARLLLNLLMNELCSKRADLRAQLHSGEILQHLEEVSREAWTASSRSRTSALSPGRGGAAAAAAAVAGGRPVGRGVHQSGPKPVAETVNRIFEVRIGETNPQRFAEILQEGFDLHRPVISDSRVLNYLQRTPLPTDSNADSAFSGSMSILLKVPESRTTERGSPSARGEGEPSPESFPSRTESRSAPSGRGRGAGWGGRGGGRGPGGYGGGDGGGRGNPGSGGGREGEGDNVPDLFRGYAWGAKCENGQDHTRVKVKEEEAPPLPPVLPDPDAAQRKNRPVQSVKIEDDPEHGSTDASKKTQRLSTGLETGVSPATTVETKKNKGGKGSKDTAGEKAVQQLETLEEPTQLHPGSVGSP</sequence>
<feature type="compositionally biased region" description="Basic and acidic residues" evidence="1">
    <location>
        <begin position="1179"/>
        <end position="1189"/>
    </location>
</feature>
<feature type="region of interest" description="Disordered" evidence="1">
    <location>
        <begin position="676"/>
        <end position="707"/>
    </location>
</feature>